<evidence type="ECO:0000313" key="2">
    <source>
        <dbReference type="EMBL" id="KJA24254.1"/>
    </source>
</evidence>
<dbReference type="Proteomes" id="UP000054270">
    <property type="component" value="Unassembled WGS sequence"/>
</dbReference>
<name>A0A0D2P013_HYPSF</name>
<evidence type="ECO:0000313" key="3">
    <source>
        <dbReference type="Proteomes" id="UP000054270"/>
    </source>
</evidence>
<dbReference type="AlphaFoldDB" id="A0A0D2P013"/>
<keyword evidence="3" id="KW-1185">Reference proteome</keyword>
<sequence>MEGPPVYIQKAVLSTELNSNMLGALLFGVDTVVYSETLYMYLTSKSSQSRIVLATITLLYLVFTAQFTSQWFGLNQSFIEDGDTRFDILNSGSSWSIPFNNICSLLFSALADGLLIWRCYNVWGKSVRAIIASLVFLVAEIGLYFYLILIDLVPRLTRANNAAILHNNLLSAAFFMTLGSTLLTTILIAYRIHSVAKSSTAAPTKRSRTYSNIGDLIVQSAAPYAFMSLIYAIAVVIPTSSDAVYLTRIYPLVGYVSLIFSFTASAAPTIMVARIVSASNLPVEDFSSARMSDLEFRVQPSAAHGSQAMMSTLQALGSHRDPSYTSENA</sequence>
<reference evidence="3" key="1">
    <citation type="submission" date="2014-04" db="EMBL/GenBank/DDBJ databases">
        <title>Evolutionary Origins and Diversification of the Mycorrhizal Mutualists.</title>
        <authorList>
            <consortium name="DOE Joint Genome Institute"/>
            <consortium name="Mycorrhizal Genomics Consortium"/>
            <person name="Kohler A."/>
            <person name="Kuo A."/>
            <person name="Nagy L.G."/>
            <person name="Floudas D."/>
            <person name="Copeland A."/>
            <person name="Barry K.W."/>
            <person name="Cichocki N."/>
            <person name="Veneault-Fourrey C."/>
            <person name="LaButti K."/>
            <person name="Lindquist E.A."/>
            <person name="Lipzen A."/>
            <person name="Lundell T."/>
            <person name="Morin E."/>
            <person name="Murat C."/>
            <person name="Riley R."/>
            <person name="Ohm R."/>
            <person name="Sun H."/>
            <person name="Tunlid A."/>
            <person name="Henrissat B."/>
            <person name="Grigoriev I.V."/>
            <person name="Hibbett D.S."/>
            <person name="Martin F."/>
        </authorList>
    </citation>
    <scope>NUCLEOTIDE SEQUENCE [LARGE SCALE GENOMIC DNA]</scope>
    <source>
        <strain evidence="3">FD-334 SS-4</strain>
    </source>
</reference>
<gene>
    <name evidence="2" type="ORF">HYPSUDRAFT_39022</name>
</gene>
<evidence type="ECO:0000256" key="1">
    <source>
        <dbReference type="SAM" id="Phobius"/>
    </source>
</evidence>
<feature type="transmembrane region" description="Helical" evidence="1">
    <location>
        <begin position="249"/>
        <end position="273"/>
    </location>
</feature>
<feature type="transmembrane region" description="Helical" evidence="1">
    <location>
        <begin position="213"/>
        <end position="237"/>
    </location>
</feature>
<feature type="transmembrane region" description="Helical" evidence="1">
    <location>
        <begin position="129"/>
        <end position="149"/>
    </location>
</feature>
<dbReference type="OMA" id="VNTALIW"/>
<keyword evidence="1" id="KW-0472">Membrane</keyword>
<keyword evidence="1" id="KW-0812">Transmembrane</keyword>
<feature type="transmembrane region" description="Helical" evidence="1">
    <location>
        <begin position="94"/>
        <end position="117"/>
    </location>
</feature>
<feature type="transmembrane region" description="Helical" evidence="1">
    <location>
        <begin position="20"/>
        <end position="39"/>
    </location>
</feature>
<feature type="transmembrane region" description="Helical" evidence="1">
    <location>
        <begin position="169"/>
        <end position="192"/>
    </location>
</feature>
<dbReference type="OrthoDB" id="3265004at2759"/>
<organism evidence="2 3">
    <name type="scientific">Hypholoma sublateritium (strain FD-334 SS-4)</name>
    <dbReference type="NCBI Taxonomy" id="945553"/>
    <lineage>
        <taxon>Eukaryota</taxon>
        <taxon>Fungi</taxon>
        <taxon>Dikarya</taxon>
        <taxon>Basidiomycota</taxon>
        <taxon>Agaricomycotina</taxon>
        <taxon>Agaricomycetes</taxon>
        <taxon>Agaricomycetidae</taxon>
        <taxon>Agaricales</taxon>
        <taxon>Agaricineae</taxon>
        <taxon>Strophariaceae</taxon>
        <taxon>Hypholoma</taxon>
    </lineage>
</organism>
<keyword evidence="1" id="KW-1133">Transmembrane helix</keyword>
<protein>
    <submittedName>
        <fullName evidence="2">Uncharacterized protein</fullName>
    </submittedName>
</protein>
<accession>A0A0D2P013</accession>
<proteinExistence type="predicted"/>
<feature type="transmembrane region" description="Helical" evidence="1">
    <location>
        <begin position="51"/>
        <end position="74"/>
    </location>
</feature>
<dbReference type="EMBL" id="KN817538">
    <property type="protein sequence ID" value="KJA24254.1"/>
    <property type="molecule type" value="Genomic_DNA"/>
</dbReference>